<keyword evidence="2" id="KW-1185">Reference proteome</keyword>
<dbReference type="AlphaFoldDB" id="A0A448X9B7"/>
<reference evidence="1" key="1">
    <citation type="submission" date="2018-11" db="EMBL/GenBank/DDBJ databases">
        <authorList>
            <consortium name="Pathogen Informatics"/>
        </authorList>
    </citation>
    <scope>NUCLEOTIDE SEQUENCE</scope>
</reference>
<protein>
    <submittedName>
        <fullName evidence="1">Uncharacterized protein</fullName>
    </submittedName>
</protein>
<organism evidence="1 2">
    <name type="scientific">Protopolystoma xenopodis</name>
    <dbReference type="NCBI Taxonomy" id="117903"/>
    <lineage>
        <taxon>Eukaryota</taxon>
        <taxon>Metazoa</taxon>
        <taxon>Spiralia</taxon>
        <taxon>Lophotrochozoa</taxon>
        <taxon>Platyhelminthes</taxon>
        <taxon>Monogenea</taxon>
        <taxon>Polyopisthocotylea</taxon>
        <taxon>Polystomatidea</taxon>
        <taxon>Polystomatidae</taxon>
        <taxon>Protopolystoma</taxon>
    </lineage>
</organism>
<gene>
    <name evidence="1" type="ORF">PXEA_LOCUS24848</name>
</gene>
<evidence type="ECO:0000313" key="1">
    <source>
        <dbReference type="EMBL" id="VEL31408.1"/>
    </source>
</evidence>
<dbReference type="OrthoDB" id="68437at2759"/>
<accession>A0A448X9B7</accession>
<dbReference type="EMBL" id="CAAALY010122004">
    <property type="protein sequence ID" value="VEL31408.1"/>
    <property type="molecule type" value="Genomic_DNA"/>
</dbReference>
<comment type="caution">
    <text evidence="1">The sequence shown here is derived from an EMBL/GenBank/DDBJ whole genome shotgun (WGS) entry which is preliminary data.</text>
</comment>
<name>A0A448X9B7_9PLAT</name>
<evidence type="ECO:0000313" key="2">
    <source>
        <dbReference type="Proteomes" id="UP000784294"/>
    </source>
</evidence>
<proteinExistence type="predicted"/>
<dbReference type="Proteomes" id="UP000784294">
    <property type="component" value="Unassembled WGS sequence"/>
</dbReference>
<sequence length="86" mass="9663">MALWVDLGRAARRLGVWDVCRVAARFALAYDDWHQPDLQSPRADAANSTDVDLYHAPANEAPEDCSGRWAQLLGQFNPQRASLQIR</sequence>